<protein>
    <submittedName>
        <fullName evidence="1">Uncharacterized protein</fullName>
    </submittedName>
</protein>
<dbReference type="EMBL" id="OZ034816">
    <property type="protein sequence ID" value="CAL1378284.1"/>
    <property type="molecule type" value="Genomic_DNA"/>
</dbReference>
<dbReference type="AlphaFoldDB" id="A0AAV2DXR2"/>
<evidence type="ECO:0000313" key="2">
    <source>
        <dbReference type="Proteomes" id="UP001497516"/>
    </source>
</evidence>
<proteinExistence type="predicted"/>
<keyword evidence="2" id="KW-1185">Reference proteome</keyword>
<evidence type="ECO:0000313" key="1">
    <source>
        <dbReference type="EMBL" id="CAL1378284.1"/>
    </source>
</evidence>
<sequence>MHLYRGGFSNCVDAIDGGRRSDGLSTTVPNLAVRSVEASSLEGSMLGCKVIIDHSVVCYTVIFWLKSSPFAFKSAKISALRSSSEVGSALAPTGCSISRAGQVNNVVGASS</sequence>
<gene>
    <name evidence="1" type="ORF">LTRI10_LOCUS19879</name>
</gene>
<reference evidence="1 2" key="1">
    <citation type="submission" date="2024-04" db="EMBL/GenBank/DDBJ databases">
        <authorList>
            <person name="Fracassetti M."/>
        </authorList>
    </citation>
    <scope>NUCLEOTIDE SEQUENCE [LARGE SCALE GENOMIC DNA]</scope>
</reference>
<dbReference type="Proteomes" id="UP001497516">
    <property type="component" value="Chromosome 3"/>
</dbReference>
<organism evidence="1 2">
    <name type="scientific">Linum trigynum</name>
    <dbReference type="NCBI Taxonomy" id="586398"/>
    <lineage>
        <taxon>Eukaryota</taxon>
        <taxon>Viridiplantae</taxon>
        <taxon>Streptophyta</taxon>
        <taxon>Embryophyta</taxon>
        <taxon>Tracheophyta</taxon>
        <taxon>Spermatophyta</taxon>
        <taxon>Magnoliopsida</taxon>
        <taxon>eudicotyledons</taxon>
        <taxon>Gunneridae</taxon>
        <taxon>Pentapetalae</taxon>
        <taxon>rosids</taxon>
        <taxon>fabids</taxon>
        <taxon>Malpighiales</taxon>
        <taxon>Linaceae</taxon>
        <taxon>Linum</taxon>
    </lineage>
</organism>
<name>A0AAV2DXR2_9ROSI</name>
<accession>A0AAV2DXR2</accession>